<sequence>MRLKAFVLSTLATVSILSCSTPQKSVKSSTDLPKAIQLFNGKDLKNWTPKIRNYEVGENFGNTFRVEDGMMKVRYDQYDKFNFRYGHIAYNTPYSYYVLRVEYRFIGEQATEGEAWAWRNSGAMLHGQDPKTMWKDQNFPISIEAQFLGGDNDPKSIRTTSNLCTPGTHVVMNDKLFTPHCINAKSKTYHGDQWVTAEFVVLGDSVIRHVLEGQTVIEYSKPQIGGDMVDGHNPAVKKDGQPITGGYIYLQSESHPIDFRKVELYDLEKYKKQPEKLNTLIQNILNIKGSN</sequence>
<comment type="caution">
    <text evidence="2">The sequence shown here is derived from an EMBL/GenBank/DDBJ whole genome shotgun (WGS) entry which is preliminary data.</text>
</comment>
<protein>
    <submittedName>
        <fullName evidence="2">DUF1080 domain-containing protein</fullName>
    </submittedName>
</protein>
<evidence type="ECO:0000259" key="1">
    <source>
        <dbReference type="Pfam" id="PF06439"/>
    </source>
</evidence>
<dbReference type="InterPro" id="IPR010496">
    <property type="entry name" value="AL/BT2_dom"/>
</dbReference>
<feature type="domain" description="3-keto-alpha-glucoside-1,2-lyase/3-keto-2-hydroxy-glucal hydratase" evidence="1">
    <location>
        <begin position="35"/>
        <end position="264"/>
    </location>
</feature>
<accession>A0ABS7Z7B4</accession>
<evidence type="ECO:0000313" key="2">
    <source>
        <dbReference type="EMBL" id="MCA5006052.1"/>
    </source>
</evidence>
<reference evidence="2" key="1">
    <citation type="submission" date="2020-10" db="EMBL/GenBank/DDBJ databases">
        <authorList>
            <person name="Lu T."/>
            <person name="Wang Q."/>
            <person name="Han X."/>
        </authorList>
    </citation>
    <scope>NUCLEOTIDE SEQUENCE</scope>
    <source>
        <strain evidence="2">WQ 366</strain>
    </source>
</reference>
<proteinExistence type="predicted"/>
<keyword evidence="3" id="KW-1185">Reference proteome</keyword>
<gene>
    <name evidence="2" type="ORF">IPZ78_12920</name>
</gene>
<organism evidence="2 3">
    <name type="scientific">Sphingobacterium bovistauri</name>
    <dbReference type="NCBI Taxonomy" id="2781959"/>
    <lineage>
        <taxon>Bacteria</taxon>
        <taxon>Pseudomonadati</taxon>
        <taxon>Bacteroidota</taxon>
        <taxon>Sphingobacteriia</taxon>
        <taxon>Sphingobacteriales</taxon>
        <taxon>Sphingobacteriaceae</taxon>
        <taxon>Sphingobacterium</taxon>
    </lineage>
</organism>
<evidence type="ECO:0000313" key="3">
    <source>
        <dbReference type="Proteomes" id="UP001165302"/>
    </source>
</evidence>
<dbReference type="PROSITE" id="PS51257">
    <property type="entry name" value="PROKAR_LIPOPROTEIN"/>
    <property type="match status" value="1"/>
</dbReference>
<dbReference type="RefSeq" id="WP_225554358.1">
    <property type="nucleotide sequence ID" value="NZ_JADEYP010000026.1"/>
</dbReference>
<dbReference type="Gene3D" id="2.60.120.560">
    <property type="entry name" value="Exo-inulinase, domain 1"/>
    <property type="match status" value="1"/>
</dbReference>
<dbReference type="EMBL" id="JADEYP010000026">
    <property type="protein sequence ID" value="MCA5006052.1"/>
    <property type="molecule type" value="Genomic_DNA"/>
</dbReference>
<dbReference type="Proteomes" id="UP001165302">
    <property type="component" value="Unassembled WGS sequence"/>
</dbReference>
<dbReference type="Pfam" id="PF06439">
    <property type="entry name" value="3keto-disac_hyd"/>
    <property type="match status" value="1"/>
</dbReference>
<name>A0ABS7Z7B4_9SPHI</name>